<dbReference type="InterPro" id="IPR025714">
    <property type="entry name" value="Methyltranfer_dom"/>
</dbReference>
<comment type="similarity">
    <text evidence="1">Belongs to the methyltransferase superfamily.</text>
</comment>
<dbReference type="Pfam" id="PF13847">
    <property type="entry name" value="Methyltransf_31"/>
    <property type="match status" value="1"/>
</dbReference>
<dbReference type="Gene3D" id="3.40.50.150">
    <property type="entry name" value="Vaccinia Virus protein VP39"/>
    <property type="match status" value="1"/>
</dbReference>
<keyword evidence="2 6" id="KW-0489">Methyltransferase</keyword>
<keyword evidence="3 6" id="KW-0808">Transferase</keyword>
<accession>A0A0X3PZP7</accession>
<feature type="signal peptide" evidence="4">
    <location>
        <begin position="1"/>
        <end position="16"/>
    </location>
</feature>
<dbReference type="InterPro" id="IPR029063">
    <property type="entry name" value="SAM-dependent_MTases_sf"/>
</dbReference>
<dbReference type="AlphaFoldDB" id="A0A0X3PZP7"/>
<evidence type="ECO:0000256" key="2">
    <source>
        <dbReference type="ARBA" id="ARBA00022603"/>
    </source>
</evidence>
<evidence type="ECO:0000259" key="5">
    <source>
        <dbReference type="Pfam" id="PF13847"/>
    </source>
</evidence>
<dbReference type="InterPro" id="IPR051419">
    <property type="entry name" value="Lys/N-term_MeTrsfase_sf"/>
</dbReference>
<organism evidence="6">
    <name type="scientific">Schistocephalus solidus</name>
    <name type="common">Tapeworm</name>
    <dbReference type="NCBI Taxonomy" id="70667"/>
    <lineage>
        <taxon>Eukaryota</taxon>
        <taxon>Metazoa</taxon>
        <taxon>Spiralia</taxon>
        <taxon>Lophotrochozoa</taxon>
        <taxon>Platyhelminthes</taxon>
        <taxon>Cestoda</taxon>
        <taxon>Eucestoda</taxon>
        <taxon>Diphyllobothriidea</taxon>
        <taxon>Diphyllobothriidae</taxon>
        <taxon>Schistocephalus</taxon>
    </lineage>
</organism>
<evidence type="ECO:0000256" key="3">
    <source>
        <dbReference type="ARBA" id="ARBA00022679"/>
    </source>
</evidence>
<reference evidence="6" key="1">
    <citation type="submission" date="2016-01" db="EMBL/GenBank/DDBJ databases">
        <title>Reference transcriptome for the parasite Schistocephalus solidus: insights into the molecular evolution of parasitism.</title>
        <authorList>
            <person name="Hebert F.O."/>
            <person name="Grambauer S."/>
            <person name="Barber I."/>
            <person name="Landry C.R."/>
            <person name="Aubin-Horth N."/>
        </authorList>
    </citation>
    <scope>NUCLEOTIDE SEQUENCE</scope>
</reference>
<name>A0A0X3PZP7_SCHSO</name>
<feature type="chain" id="PRO_5007051388" evidence="4">
    <location>
        <begin position="17"/>
        <end position="724"/>
    </location>
</feature>
<protein>
    <submittedName>
        <fullName evidence="6">Methyltransferase-like protein 13</fullName>
    </submittedName>
</protein>
<gene>
    <name evidence="6" type="primary">MET13</name>
    <name evidence="6" type="ORF">TR87019</name>
</gene>
<proteinExistence type="inferred from homology"/>
<evidence type="ECO:0000256" key="4">
    <source>
        <dbReference type="SAM" id="SignalP"/>
    </source>
</evidence>
<dbReference type="PANTHER" id="PTHR12176">
    <property type="entry name" value="SAM-DEPENDENT METHYLTRANSFERASE SUPERFAMILY PROTEIN"/>
    <property type="match status" value="1"/>
</dbReference>
<dbReference type="GO" id="GO:0008168">
    <property type="term" value="F:methyltransferase activity"/>
    <property type="evidence" value="ECO:0007669"/>
    <property type="project" value="UniProtKB-KW"/>
</dbReference>
<dbReference type="EMBL" id="GEEE01006585">
    <property type="protein sequence ID" value="JAP56640.1"/>
    <property type="molecule type" value="Transcribed_RNA"/>
</dbReference>
<sequence length="724" mass="80112">MFFFRIMASLLPTQLADFGSKSYWEHFFSRLSCAFEWYGDFESLFTAFSANIRPTDKILEIGCGNSELCCQIYDKLGCESYLGIDTSETAINEARRLYADQTTRPGLSFERLDAFSLVSELQGKGFELPHFNCLIDKGTLDALHSGGSSEEQIKTYFEQITSTICLFGKYILITLAQEHIVRSITNFFLRTGSEWLVTCVQLNRPAPSNVFGRRLALPVFSVICVRMRSSVEMPRLSMQAFGDERPGQWKSGSPSDLGQQFLTWVKQCQQESLLLSALQAEVPQEFNLHETSTGLPLFFCKIILRKDVKRRDAPTPIQAVLLAPLWGNAVTAAVFALPKGQNTLLKSMGLVCGLFVLPNPNILFGSLEVAKTSLSNALNLSPVAAIIKSLPICCAPDVDPNITAVTCGPFSHLSVASGLCDSCFLSTPLDPPHVFLLHFAHPCTQSQAWFASSSSFRHLLAWLSLWVSTTGPGVYIGLPPCLPLPFCPRILGVNLNNFLLPTPPLSAEELGLLKIAIWKLCGLPETLKHQTDISTTERPPSFCWYDEVSSLPSDVVWMVYDPLLRNGQDFLSNFSPFVLEKLLSLAETRLQSSGMLLVVDRQIFDASNGKKCASIETVQQLLAGFPLLGKLLSYEVTPRHLNETPVRLLALTKLSNTTDKSEVPALLESLRALERTPSEFLQRVNISLSPTIFPHGRVVETLAASSWSCVKSIIGRICKKSCDL</sequence>
<feature type="domain" description="Methyltransferase" evidence="5">
    <location>
        <begin position="55"/>
        <end position="137"/>
    </location>
</feature>
<evidence type="ECO:0000256" key="1">
    <source>
        <dbReference type="ARBA" id="ARBA00008361"/>
    </source>
</evidence>
<keyword evidence="4" id="KW-0732">Signal</keyword>
<dbReference type="GO" id="GO:0032259">
    <property type="term" value="P:methylation"/>
    <property type="evidence" value="ECO:0007669"/>
    <property type="project" value="UniProtKB-KW"/>
</dbReference>
<dbReference type="SUPFAM" id="SSF53335">
    <property type="entry name" value="S-adenosyl-L-methionine-dependent methyltransferases"/>
    <property type="match status" value="1"/>
</dbReference>
<evidence type="ECO:0000313" key="6">
    <source>
        <dbReference type="EMBL" id="JAP56640.1"/>
    </source>
</evidence>